<protein>
    <submittedName>
        <fullName evidence="2">Uncharacterized protein</fullName>
    </submittedName>
</protein>
<accession>A0A285NJ77</accession>
<keyword evidence="1" id="KW-0472">Membrane</keyword>
<dbReference type="RefSeq" id="WP_281253946.1">
    <property type="nucleotide sequence ID" value="NZ_OBEI01000003.1"/>
</dbReference>
<dbReference type="EMBL" id="OBEI01000003">
    <property type="protein sequence ID" value="SNZ07711.1"/>
    <property type="molecule type" value="Genomic_DNA"/>
</dbReference>
<keyword evidence="3" id="KW-1185">Reference proteome</keyword>
<reference evidence="3" key="1">
    <citation type="submission" date="2017-09" db="EMBL/GenBank/DDBJ databases">
        <authorList>
            <person name="Varghese N."/>
            <person name="Submissions S."/>
        </authorList>
    </citation>
    <scope>NUCLEOTIDE SEQUENCE [LARGE SCALE GENOMIC DNA]</scope>
    <source>
        <strain evidence="3">DSM 15103</strain>
    </source>
</reference>
<feature type="transmembrane region" description="Helical" evidence="1">
    <location>
        <begin position="6"/>
        <end position="27"/>
    </location>
</feature>
<dbReference type="Proteomes" id="UP000219036">
    <property type="component" value="Unassembled WGS sequence"/>
</dbReference>
<proteinExistence type="predicted"/>
<dbReference type="AlphaFoldDB" id="A0A285NJ77"/>
<evidence type="ECO:0000256" key="1">
    <source>
        <dbReference type="SAM" id="Phobius"/>
    </source>
</evidence>
<keyword evidence="1" id="KW-0812">Transmembrane</keyword>
<evidence type="ECO:0000313" key="2">
    <source>
        <dbReference type="EMBL" id="SNZ07711.1"/>
    </source>
</evidence>
<evidence type="ECO:0000313" key="3">
    <source>
        <dbReference type="Proteomes" id="UP000219036"/>
    </source>
</evidence>
<sequence>MFEVFVFSFITALMITGFFILFVKISGIEKLLLETRKEKDE</sequence>
<keyword evidence="1" id="KW-1133">Transmembrane helix</keyword>
<name>A0A285NJ77_9AQUI</name>
<gene>
    <name evidence="2" type="ORF">SAMN06265182_0979</name>
</gene>
<organism evidence="2 3">
    <name type="scientific">Persephonella hydrogeniphila</name>
    <dbReference type="NCBI Taxonomy" id="198703"/>
    <lineage>
        <taxon>Bacteria</taxon>
        <taxon>Pseudomonadati</taxon>
        <taxon>Aquificota</taxon>
        <taxon>Aquificia</taxon>
        <taxon>Aquificales</taxon>
        <taxon>Hydrogenothermaceae</taxon>
        <taxon>Persephonella</taxon>
    </lineage>
</organism>